<proteinExistence type="predicted"/>
<name>A0A9P6CEN6_9AGAR</name>
<dbReference type="AlphaFoldDB" id="A0A9P6CEN6"/>
<evidence type="ECO:0000313" key="2">
    <source>
        <dbReference type="Proteomes" id="UP000807353"/>
    </source>
</evidence>
<dbReference type="OrthoDB" id="2824696at2759"/>
<reference evidence="1" key="1">
    <citation type="submission" date="2020-11" db="EMBL/GenBank/DDBJ databases">
        <authorList>
            <consortium name="DOE Joint Genome Institute"/>
            <person name="Ahrendt S."/>
            <person name="Riley R."/>
            <person name="Andreopoulos W."/>
            <person name="Labutti K."/>
            <person name="Pangilinan J."/>
            <person name="Ruiz-Duenas F.J."/>
            <person name="Barrasa J.M."/>
            <person name="Sanchez-Garcia M."/>
            <person name="Camarero S."/>
            <person name="Miyauchi S."/>
            <person name="Serrano A."/>
            <person name="Linde D."/>
            <person name="Babiker R."/>
            <person name="Drula E."/>
            <person name="Ayuso-Fernandez I."/>
            <person name="Pacheco R."/>
            <person name="Padilla G."/>
            <person name="Ferreira P."/>
            <person name="Barriuso J."/>
            <person name="Kellner H."/>
            <person name="Castanera R."/>
            <person name="Alfaro M."/>
            <person name="Ramirez L."/>
            <person name="Pisabarro A.G."/>
            <person name="Kuo A."/>
            <person name="Tritt A."/>
            <person name="Lipzen A."/>
            <person name="He G."/>
            <person name="Yan M."/>
            <person name="Ng V."/>
            <person name="Cullen D."/>
            <person name="Martin F."/>
            <person name="Rosso M.-N."/>
            <person name="Henrissat B."/>
            <person name="Hibbett D."/>
            <person name="Martinez A.T."/>
            <person name="Grigoriev I.V."/>
        </authorList>
    </citation>
    <scope>NUCLEOTIDE SEQUENCE</scope>
    <source>
        <strain evidence="1">CBS 247.69</strain>
    </source>
</reference>
<dbReference type="Proteomes" id="UP000807353">
    <property type="component" value="Unassembled WGS sequence"/>
</dbReference>
<protein>
    <submittedName>
        <fullName evidence="1">Uncharacterized protein</fullName>
    </submittedName>
</protein>
<sequence length="164" mass="18865">MGGVRSDHWHRGKQLQAVSRNYSSYPSIHFFPADGVGSGVALTECEYTEGIAMAGRSAKESLPREFQEIESGFLIITWPGYQHLKWKQKLTFVQSNGLPYTVGHMASQVAYLWRNFYQKHYADFRDEGLRLSPTNISFNHLRLHQLFSYDGRTWQAEVSYVCPP</sequence>
<accession>A0A9P6CEN6</accession>
<organism evidence="1 2">
    <name type="scientific">Collybia nuda</name>
    <dbReference type="NCBI Taxonomy" id="64659"/>
    <lineage>
        <taxon>Eukaryota</taxon>
        <taxon>Fungi</taxon>
        <taxon>Dikarya</taxon>
        <taxon>Basidiomycota</taxon>
        <taxon>Agaricomycotina</taxon>
        <taxon>Agaricomycetes</taxon>
        <taxon>Agaricomycetidae</taxon>
        <taxon>Agaricales</taxon>
        <taxon>Tricholomatineae</taxon>
        <taxon>Clitocybaceae</taxon>
        <taxon>Collybia</taxon>
    </lineage>
</organism>
<dbReference type="EMBL" id="MU150265">
    <property type="protein sequence ID" value="KAF9463176.1"/>
    <property type="molecule type" value="Genomic_DNA"/>
</dbReference>
<comment type="caution">
    <text evidence="1">The sequence shown here is derived from an EMBL/GenBank/DDBJ whole genome shotgun (WGS) entry which is preliminary data.</text>
</comment>
<keyword evidence="2" id="KW-1185">Reference proteome</keyword>
<gene>
    <name evidence="1" type="ORF">BDZ94DRAFT_1193384</name>
</gene>
<evidence type="ECO:0000313" key="1">
    <source>
        <dbReference type="EMBL" id="KAF9463176.1"/>
    </source>
</evidence>